<proteinExistence type="predicted"/>
<organism evidence="3 4">
    <name type="scientific">Acropora cervicornis</name>
    <name type="common">Staghorn coral</name>
    <dbReference type="NCBI Taxonomy" id="6130"/>
    <lineage>
        <taxon>Eukaryota</taxon>
        <taxon>Metazoa</taxon>
        <taxon>Cnidaria</taxon>
        <taxon>Anthozoa</taxon>
        <taxon>Hexacorallia</taxon>
        <taxon>Scleractinia</taxon>
        <taxon>Astrocoeniina</taxon>
        <taxon>Acroporidae</taxon>
        <taxon>Acropora</taxon>
    </lineage>
</organism>
<evidence type="ECO:0000256" key="2">
    <source>
        <dbReference type="SAM" id="Phobius"/>
    </source>
</evidence>
<gene>
    <name evidence="3" type="ORF">P5673_023682</name>
</gene>
<feature type="compositionally biased region" description="Polar residues" evidence="1">
    <location>
        <begin position="410"/>
        <end position="419"/>
    </location>
</feature>
<feature type="transmembrane region" description="Helical" evidence="2">
    <location>
        <begin position="94"/>
        <end position="114"/>
    </location>
</feature>
<accession>A0AAD9Q543</accession>
<evidence type="ECO:0000256" key="1">
    <source>
        <dbReference type="SAM" id="MobiDB-lite"/>
    </source>
</evidence>
<feature type="transmembrane region" description="Helical" evidence="2">
    <location>
        <begin position="189"/>
        <end position="214"/>
    </location>
</feature>
<reference evidence="3" key="2">
    <citation type="journal article" date="2023" name="Science">
        <title>Genomic signatures of disease resistance in endangered staghorn corals.</title>
        <authorList>
            <person name="Vollmer S.V."/>
            <person name="Selwyn J.D."/>
            <person name="Despard B.A."/>
            <person name="Roesel C.L."/>
        </authorList>
    </citation>
    <scope>NUCLEOTIDE SEQUENCE</scope>
    <source>
        <strain evidence="3">K2</strain>
    </source>
</reference>
<feature type="region of interest" description="Disordered" evidence="1">
    <location>
        <begin position="389"/>
        <end position="424"/>
    </location>
</feature>
<keyword evidence="4" id="KW-1185">Reference proteome</keyword>
<comment type="caution">
    <text evidence="3">The sequence shown here is derived from an EMBL/GenBank/DDBJ whole genome shotgun (WGS) entry which is preliminary data.</text>
</comment>
<dbReference type="Proteomes" id="UP001249851">
    <property type="component" value="Unassembled WGS sequence"/>
</dbReference>
<feature type="transmembrane region" description="Helical" evidence="2">
    <location>
        <begin position="259"/>
        <end position="283"/>
    </location>
</feature>
<reference evidence="3" key="1">
    <citation type="journal article" date="2023" name="G3 (Bethesda)">
        <title>Whole genome assembly and annotation of the endangered Caribbean coral Acropora cervicornis.</title>
        <authorList>
            <person name="Selwyn J.D."/>
            <person name="Vollmer S.V."/>
        </authorList>
    </citation>
    <scope>NUCLEOTIDE SEQUENCE</scope>
    <source>
        <strain evidence="3">K2</strain>
    </source>
</reference>
<dbReference type="AlphaFoldDB" id="A0AAD9Q543"/>
<feature type="transmembrane region" description="Helical" evidence="2">
    <location>
        <begin position="478"/>
        <end position="500"/>
    </location>
</feature>
<feature type="transmembrane region" description="Helical" evidence="2">
    <location>
        <begin position="289"/>
        <end position="311"/>
    </location>
</feature>
<feature type="transmembrane region" description="Helical" evidence="2">
    <location>
        <begin position="506"/>
        <end position="523"/>
    </location>
</feature>
<protein>
    <submittedName>
        <fullName evidence="3">Uncharacterized protein</fullName>
    </submittedName>
</protein>
<name>A0AAD9Q543_ACRCE</name>
<keyword evidence="2" id="KW-0472">Membrane</keyword>
<keyword evidence="2" id="KW-1133">Transmembrane helix</keyword>
<feature type="transmembrane region" description="Helical" evidence="2">
    <location>
        <begin position="63"/>
        <end position="82"/>
    </location>
</feature>
<keyword evidence="2" id="KW-0812">Transmembrane</keyword>
<feature type="transmembrane region" description="Helical" evidence="2">
    <location>
        <begin position="150"/>
        <end position="169"/>
    </location>
</feature>
<evidence type="ECO:0000313" key="4">
    <source>
        <dbReference type="Proteomes" id="UP001249851"/>
    </source>
</evidence>
<evidence type="ECO:0000313" key="3">
    <source>
        <dbReference type="EMBL" id="KAK2554724.1"/>
    </source>
</evidence>
<dbReference type="EMBL" id="JARQWQ010000067">
    <property type="protein sequence ID" value="KAK2554724.1"/>
    <property type="molecule type" value="Genomic_DNA"/>
</dbReference>
<sequence length="532" mass="60530">MVEKSRLSALIRYVRSLKKMALGASNNRTAQPVILNREIVNKILKPFHLMTTLIGHRSKNHPILGTLGLALWIVNLVCHFSLDFYEAAHIFGWAWATAIGLFFISFSSGTYILIRDTLPWFEDCLEILNVDGNFTETLEKAKTLSSKLPWVLPIASVLAACGQYICYFIDDAVQLELSQPWLTGLLNVIRVASLLHVLYGYILFLVIILFVVYITGVSMKEFRDGVECEFRERHVRMTFREAVQLFEHRSQFIKRSSDACLMLCNLVLTTVLSFVINGYNFLFFSRRAIYLWFALVPMIWSAAPLILAAWATENYQAYVASVVRSWGEHPESDESDSEEDDIEEYQEAMKKLNVNRSRSVLIASTNLLKTLNRKRLILRKDRRISVAATRRESQVREGQNSLADDEEETIGTTRKTSLGIQPPLPMQVDDLDARQEDTFPQTGLPSTCILNSGFTTNGVRKKRPTTEKKKSKFNFKSYVMYLQGLIKEVGFSVGGMVLSWEKVSSIGILWVSVLAIFIQEIVFGNRKSTLLT</sequence>